<gene>
    <name evidence="1" type="ORF">JOF29_006912</name>
</gene>
<name>A0ABS4UVZ6_9ACTN</name>
<evidence type="ECO:0000313" key="2">
    <source>
        <dbReference type="Proteomes" id="UP000755585"/>
    </source>
</evidence>
<keyword evidence="2" id="KW-1185">Reference proteome</keyword>
<dbReference type="InterPro" id="IPR052704">
    <property type="entry name" value="ECF_Sigma-70_Domain"/>
</dbReference>
<dbReference type="RefSeq" id="WP_209698416.1">
    <property type="nucleotide sequence ID" value="NZ_BAAAVU010000005.1"/>
</dbReference>
<reference evidence="1 2" key="1">
    <citation type="submission" date="2021-03" db="EMBL/GenBank/DDBJ databases">
        <title>Sequencing the genomes of 1000 actinobacteria strains.</title>
        <authorList>
            <person name="Klenk H.-P."/>
        </authorList>
    </citation>
    <scope>NUCLEOTIDE SEQUENCE [LARGE SCALE GENOMIC DNA]</scope>
    <source>
        <strain evidence="1 2">DSM 18824</strain>
    </source>
</reference>
<proteinExistence type="predicted"/>
<accession>A0ABS4UVZ6</accession>
<dbReference type="PANTHER" id="PTHR30173">
    <property type="entry name" value="SIGMA 19 FACTOR"/>
    <property type="match status" value="1"/>
</dbReference>
<dbReference type="PANTHER" id="PTHR30173:SF36">
    <property type="entry name" value="ECF RNA POLYMERASE SIGMA FACTOR SIGJ"/>
    <property type="match status" value="1"/>
</dbReference>
<comment type="caution">
    <text evidence="1">The sequence shown here is derived from an EMBL/GenBank/DDBJ whole genome shotgun (WGS) entry which is preliminary data.</text>
</comment>
<dbReference type="EMBL" id="JAGINT010000002">
    <property type="protein sequence ID" value="MBP2355802.1"/>
    <property type="molecule type" value="Genomic_DNA"/>
</dbReference>
<protein>
    <submittedName>
        <fullName evidence="1">Uncharacterized protein</fullName>
    </submittedName>
</protein>
<dbReference type="Proteomes" id="UP000755585">
    <property type="component" value="Unassembled WGS sequence"/>
</dbReference>
<organism evidence="1 2">
    <name type="scientific">Kribbella aluminosa</name>
    <dbReference type="NCBI Taxonomy" id="416017"/>
    <lineage>
        <taxon>Bacteria</taxon>
        <taxon>Bacillati</taxon>
        <taxon>Actinomycetota</taxon>
        <taxon>Actinomycetes</taxon>
        <taxon>Propionibacteriales</taxon>
        <taxon>Kribbellaceae</taxon>
        <taxon>Kribbella</taxon>
    </lineage>
</organism>
<evidence type="ECO:0000313" key="1">
    <source>
        <dbReference type="EMBL" id="MBP2355802.1"/>
    </source>
</evidence>
<sequence length="128" mass="14237">MSQVCPPEDAGATTSDERSFRGLSYAVAYRLPGSATTKLAIDRLRDATVRRESYVGPWRPESTLTTRKAVVARRRRYDTDRAIQQQVTERFLAACENGDVEALMAVPSPPGRFAVRDRGPQRCARAAH</sequence>